<protein>
    <recommendedName>
        <fullName evidence="6">HTH araC/xylS-type domain-containing protein</fullName>
    </recommendedName>
</protein>
<keyword evidence="5" id="KW-0472">Membrane</keyword>
<evidence type="ECO:0000256" key="2">
    <source>
        <dbReference type="ARBA" id="ARBA00023125"/>
    </source>
</evidence>
<keyword evidence="5" id="KW-0812">Transmembrane</keyword>
<accession>A0A229UW40</accession>
<comment type="caution">
    <text evidence="7">The sequence shown here is derived from an EMBL/GenBank/DDBJ whole genome shotgun (WGS) entry which is preliminary data.</text>
</comment>
<name>A0A229UW40_9BACL</name>
<dbReference type="PROSITE" id="PS01124">
    <property type="entry name" value="HTH_ARAC_FAMILY_2"/>
    <property type="match status" value="1"/>
</dbReference>
<feature type="domain" description="HTH araC/xylS-type" evidence="6">
    <location>
        <begin position="412"/>
        <end position="510"/>
    </location>
</feature>
<dbReference type="InterPro" id="IPR009057">
    <property type="entry name" value="Homeodomain-like_sf"/>
</dbReference>
<keyword evidence="5" id="KW-1133">Transmembrane helix</keyword>
<dbReference type="RefSeq" id="WP_094013560.1">
    <property type="nucleotide sequence ID" value="NZ_NMQW01000003.1"/>
</dbReference>
<dbReference type="SUPFAM" id="SSF46689">
    <property type="entry name" value="Homeodomain-like"/>
    <property type="match status" value="2"/>
</dbReference>
<dbReference type="PANTHER" id="PTHR43280">
    <property type="entry name" value="ARAC-FAMILY TRANSCRIPTIONAL REGULATOR"/>
    <property type="match status" value="1"/>
</dbReference>
<keyword evidence="4" id="KW-0175">Coiled coil</keyword>
<reference evidence="7 8" key="1">
    <citation type="submission" date="2017-07" db="EMBL/GenBank/DDBJ databases">
        <title>Genome sequencing and assembly of Paenibacillus rigui.</title>
        <authorList>
            <person name="Mayilraj S."/>
        </authorList>
    </citation>
    <scope>NUCLEOTIDE SEQUENCE [LARGE SCALE GENOMIC DNA]</scope>
    <source>
        <strain evidence="7 8">JCM 16352</strain>
    </source>
</reference>
<dbReference type="GO" id="GO:0043565">
    <property type="term" value="F:sequence-specific DNA binding"/>
    <property type="evidence" value="ECO:0007669"/>
    <property type="project" value="InterPro"/>
</dbReference>
<dbReference type="SMART" id="SM00342">
    <property type="entry name" value="HTH_ARAC"/>
    <property type="match status" value="1"/>
</dbReference>
<keyword evidence="2" id="KW-0238">DNA-binding</keyword>
<dbReference type="Pfam" id="PF12833">
    <property type="entry name" value="HTH_18"/>
    <property type="match status" value="1"/>
</dbReference>
<keyword evidence="1" id="KW-0805">Transcription regulation</keyword>
<dbReference type="PANTHER" id="PTHR43280:SF10">
    <property type="entry name" value="REGULATORY PROTEIN POCR"/>
    <property type="match status" value="1"/>
</dbReference>
<evidence type="ECO:0000256" key="5">
    <source>
        <dbReference type="SAM" id="Phobius"/>
    </source>
</evidence>
<feature type="coiled-coil region" evidence="4">
    <location>
        <begin position="94"/>
        <end position="128"/>
    </location>
</feature>
<dbReference type="GO" id="GO:0003700">
    <property type="term" value="F:DNA-binding transcription factor activity"/>
    <property type="evidence" value="ECO:0007669"/>
    <property type="project" value="InterPro"/>
</dbReference>
<dbReference type="OrthoDB" id="9816335at2"/>
<evidence type="ECO:0000259" key="6">
    <source>
        <dbReference type="PROSITE" id="PS01124"/>
    </source>
</evidence>
<organism evidence="7 8">
    <name type="scientific">Paenibacillus rigui</name>
    <dbReference type="NCBI Taxonomy" id="554312"/>
    <lineage>
        <taxon>Bacteria</taxon>
        <taxon>Bacillati</taxon>
        <taxon>Bacillota</taxon>
        <taxon>Bacilli</taxon>
        <taxon>Bacillales</taxon>
        <taxon>Paenibacillaceae</taxon>
        <taxon>Paenibacillus</taxon>
    </lineage>
</organism>
<dbReference type="Proteomes" id="UP000215509">
    <property type="component" value="Unassembled WGS sequence"/>
</dbReference>
<sequence length="531" mass="61766">MPRTRKLQLLYKELLVPLSFGIVAMSLILWEQGSQGEGNRSVPWSEWILLIYGLVVTVIGLLIFRRKIRWGKTDLQRSPAFSTLKAVHTGDESSQRLQEQLNYLTDSQKKLEEQLKTQTNRLKQYMIHPLFHGGFETAEMMSQLGAMGYSFEHQQWYAVVSVQIEPLEQTRFEEKDRELLYFSVQNMLEELIPAANRLPSVRLEHTIVLLVMNDKGTKETLRAALEGWIATVQTAVYHYIQLKTCIGVSGVFGRIEDCPAAFHESVKAFKYHNWSGQEQSVFYFEAMQSGQGLPFPEAHPLEPEWLEAVKSGETMRADMLMKQIIQDLFQTSLHPLGMEMSMVRLLLLFLDHMRQWGTVYEPAPSLKTSLLQEVLELRNAAEAERWFKESLMEPCIRAIEGTMKSHKRHLLDQIVHIIHEEYDTELSLESVAGRLHYNPNYLSGLFNKEMNITFSEYLAKYRHDMARKWLIETELPVKEIACRLQYKNSQNFIRSFRKGQGMTPGEFRLKYGRNPLIQESVYLLERNKEHV</sequence>
<keyword evidence="8" id="KW-1185">Reference proteome</keyword>
<feature type="transmembrane region" description="Helical" evidence="5">
    <location>
        <begin position="9"/>
        <end position="30"/>
    </location>
</feature>
<dbReference type="Gene3D" id="1.10.10.60">
    <property type="entry name" value="Homeodomain-like"/>
    <property type="match status" value="2"/>
</dbReference>
<evidence type="ECO:0000313" key="8">
    <source>
        <dbReference type="Proteomes" id="UP000215509"/>
    </source>
</evidence>
<gene>
    <name evidence="7" type="ORF">CF651_03945</name>
</gene>
<dbReference type="EMBL" id="NMQW01000003">
    <property type="protein sequence ID" value="OXM87634.1"/>
    <property type="molecule type" value="Genomic_DNA"/>
</dbReference>
<evidence type="ECO:0000256" key="3">
    <source>
        <dbReference type="ARBA" id="ARBA00023163"/>
    </source>
</evidence>
<feature type="transmembrane region" description="Helical" evidence="5">
    <location>
        <begin position="42"/>
        <end position="64"/>
    </location>
</feature>
<proteinExistence type="predicted"/>
<keyword evidence="3" id="KW-0804">Transcription</keyword>
<dbReference type="InterPro" id="IPR018060">
    <property type="entry name" value="HTH_AraC"/>
</dbReference>
<evidence type="ECO:0000256" key="1">
    <source>
        <dbReference type="ARBA" id="ARBA00023015"/>
    </source>
</evidence>
<evidence type="ECO:0000256" key="4">
    <source>
        <dbReference type="SAM" id="Coils"/>
    </source>
</evidence>
<evidence type="ECO:0000313" key="7">
    <source>
        <dbReference type="EMBL" id="OXM87634.1"/>
    </source>
</evidence>
<dbReference type="AlphaFoldDB" id="A0A229UW40"/>